<dbReference type="GeneID" id="83205771"/>
<dbReference type="Gene3D" id="1.25.40.20">
    <property type="entry name" value="Ankyrin repeat-containing domain"/>
    <property type="match status" value="1"/>
</dbReference>
<dbReference type="InterPro" id="IPR036770">
    <property type="entry name" value="Ankyrin_rpt-contain_sf"/>
</dbReference>
<gene>
    <name evidence="4" type="ORF">N7468_009172</name>
</gene>
<dbReference type="Pfam" id="PF12796">
    <property type="entry name" value="Ank_2"/>
    <property type="match status" value="1"/>
</dbReference>
<evidence type="ECO:0000256" key="3">
    <source>
        <dbReference type="PROSITE-ProRule" id="PRU00023"/>
    </source>
</evidence>
<dbReference type="InterPro" id="IPR002110">
    <property type="entry name" value="Ankyrin_rpt"/>
</dbReference>
<evidence type="ECO:0000313" key="5">
    <source>
        <dbReference type="Proteomes" id="UP001150941"/>
    </source>
</evidence>
<keyword evidence="2 3" id="KW-0040">ANK repeat</keyword>
<dbReference type="SUPFAM" id="SSF48403">
    <property type="entry name" value="Ankyrin repeat"/>
    <property type="match status" value="1"/>
</dbReference>
<dbReference type="EMBL" id="JAPQKS010000007">
    <property type="protein sequence ID" value="KAJ5219968.1"/>
    <property type="molecule type" value="Genomic_DNA"/>
</dbReference>
<name>A0A9W9NJW5_9EURO</name>
<feature type="repeat" description="ANK" evidence="3">
    <location>
        <begin position="396"/>
        <end position="428"/>
    </location>
</feature>
<dbReference type="PANTHER" id="PTHR24180">
    <property type="entry name" value="CYCLIN-DEPENDENT KINASE INHIBITOR 2C-RELATED"/>
    <property type="match status" value="1"/>
</dbReference>
<accession>A0A9W9NJW5</accession>
<dbReference type="OrthoDB" id="4367692at2759"/>
<protein>
    <submittedName>
        <fullName evidence="4">Uncharacterized protein</fullName>
    </submittedName>
</protein>
<keyword evidence="1" id="KW-0677">Repeat</keyword>
<dbReference type="AlphaFoldDB" id="A0A9W9NJW5"/>
<keyword evidence="5" id="KW-1185">Reference proteome</keyword>
<dbReference type="PROSITE" id="PS50088">
    <property type="entry name" value="ANK_REPEAT"/>
    <property type="match status" value="1"/>
</dbReference>
<dbReference type="RefSeq" id="XP_058326798.1">
    <property type="nucleotide sequence ID" value="XM_058478468.1"/>
</dbReference>
<evidence type="ECO:0000313" key="4">
    <source>
        <dbReference type="EMBL" id="KAJ5219968.1"/>
    </source>
</evidence>
<dbReference type="PROSITE" id="PS50297">
    <property type="entry name" value="ANK_REP_REGION"/>
    <property type="match status" value="1"/>
</dbReference>
<comment type="caution">
    <text evidence="4">The sequence shown here is derived from an EMBL/GenBank/DDBJ whole genome shotgun (WGS) entry which is preliminary data.</text>
</comment>
<evidence type="ECO:0000256" key="1">
    <source>
        <dbReference type="ARBA" id="ARBA00022737"/>
    </source>
</evidence>
<reference evidence="4" key="2">
    <citation type="journal article" date="2023" name="IMA Fungus">
        <title>Comparative genomic study of the Penicillium genus elucidates a diverse pangenome and 15 lateral gene transfer events.</title>
        <authorList>
            <person name="Petersen C."/>
            <person name="Sorensen T."/>
            <person name="Nielsen M.R."/>
            <person name="Sondergaard T.E."/>
            <person name="Sorensen J.L."/>
            <person name="Fitzpatrick D.A."/>
            <person name="Frisvad J.C."/>
            <person name="Nielsen K.L."/>
        </authorList>
    </citation>
    <scope>NUCLEOTIDE SEQUENCE</scope>
    <source>
        <strain evidence="4">IBT 19713</strain>
    </source>
</reference>
<dbReference type="Proteomes" id="UP001150941">
    <property type="component" value="Unassembled WGS sequence"/>
</dbReference>
<dbReference type="PANTHER" id="PTHR24180:SF45">
    <property type="entry name" value="POLY [ADP-RIBOSE] POLYMERASE TANKYRASE"/>
    <property type="match status" value="1"/>
</dbReference>
<sequence length="767" mass="87544">MAELVGVISGGVGIASFALQISSNVNSLRRTYQYNRNKASQELEELAHRLEFLNLLLEDLQPFEGKPSVDLAIRSCQYIYHDMDKALKLLQEKMHRAPAGWKGDWKLAKGCLSRQIREEIHDIGHKLIWMTQMMNTVAFNKFSIPWALLLDFQFILGARKYSLRPALSLQRVVNYTSPGFETIWRCRKGLLPLSEAQDQLRRLNRSPSPLSQHINPAGDNYIRDLLCYGPWNNQNNQFALLGFLVKELDMRLEDEDNQTLIRCASWIGEGSHIGLLEAILELGFDASGIDSPLFQKWPSPCSPNWISEEFTPDPFFLEYLAIISKDNPEFGGSTALHDAVLRRSPATVRSLLSNVSGLEDCRNFLGQTPLHLAVCDPEIFTMVLDAGFDMDSRDEWGITPLMYAAGMGVSEVVQLLISKGANIMAQATYLNRGFVDYASARGHWDLILESLKTIQLYYCEQAFQDCVCWAILRLIYSDNITLSDGSREKYFVGYLDLCENSNFTFSDSYRGTDGNNLLHYVKTEKELHALVNHGFHDFNRPNSEGETPIFSILSRVSNADLLRCCVDNGTDINYGEAGLRSRWEFAQTRPKEFGGSLHEERQAIMTLEQEMEDYSAESLESLRCQLMNLAKERYVKASVASDARAASRRRTYESGFTVDYKNDTFRWCVDCTTSTGYNLTCDISQYAFWLQHEYLRGYKDRETGFVQQGWYERRTAWLVEIISVMGVSLQTIKQQMENIHLEETRLEKIDSKAVVDQFWSSAKDKLA</sequence>
<evidence type="ECO:0000256" key="2">
    <source>
        <dbReference type="ARBA" id="ARBA00023043"/>
    </source>
</evidence>
<organism evidence="4 5">
    <name type="scientific">Penicillium chermesinum</name>
    <dbReference type="NCBI Taxonomy" id="63820"/>
    <lineage>
        <taxon>Eukaryota</taxon>
        <taxon>Fungi</taxon>
        <taxon>Dikarya</taxon>
        <taxon>Ascomycota</taxon>
        <taxon>Pezizomycotina</taxon>
        <taxon>Eurotiomycetes</taxon>
        <taxon>Eurotiomycetidae</taxon>
        <taxon>Eurotiales</taxon>
        <taxon>Aspergillaceae</taxon>
        <taxon>Penicillium</taxon>
    </lineage>
</organism>
<dbReference type="InterPro" id="IPR051637">
    <property type="entry name" value="Ank_repeat_dom-contain_49"/>
</dbReference>
<dbReference type="SMART" id="SM00248">
    <property type="entry name" value="ANK"/>
    <property type="match status" value="4"/>
</dbReference>
<reference evidence="4" key="1">
    <citation type="submission" date="2022-11" db="EMBL/GenBank/DDBJ databases">
        <authorList>
            <person name="Petersen C."/>
        </authorList>
    </citation>
    <scope>NUCLEOTIDE SEQUENCE</scope>
    <source>
        <strain evidence="4">IBT 19713</strain>
    </source>
</reference>
<proteinExistence type="predicted"/>